<feature type="non-terminal residue" evidence="1">
    <location>
        <position position="44"/>
    </location>
</feature>
<dbReference type="EMBL" id="BKCJ011431646">
    <property type="protein sequence ID" value="GFD33110.1"/>
    <property type="molecule type" value="Genomic_DNA"/>
</dbReference>
<gene>
    <name evidence="1" type="ORF">Tci_905079</name>
</gene>
<sequence length="44" mass="4857">MLVHMVRTDKKLLGVETETADTLAEDVDTMFCSTDVGRSKQVGQ</sequence>
<protein>
    <submittedName>
        <fullName evidence="1">Uncharacterized protein</fullName>
    </submittedName>
</protein>
<evidence type="ECO:0000313" key="1">
    <source>
        <dbReference type="EMBL" id="GFD33110.1"/>
    </source>
</evidence>
<accession>A0A699VF26</accession>
<name>A0A699VF26_TANCI</name>
<reference evidence="1" key="1">
    <citation type="journal article" date="2019" name="Sci. Rep.">
        <title>Draft genome of Tanacetum cinerariifolium, the natural source of mosquito coil.</title>
        <authorList>
            <person name="Yamashiro T."/>
            <person name="Shiraishi A."/>
            <person name="Satake H."/>
            <person name="Nakayama K."/>
        </authorList>
    </citation>
    <scope>NUCLEOTIDE SEQUENCE</scope>
</reference>
<dbReference type="AlphaFoldDB" id="A0A699VF26"/>
<organism evidence="1">
    <name type="scientific">Tanacetum cinerariifolium</name>
    <name type="common">Dalmatian daisy</name>
    <name type="synonym">Chrysanthemum cinerariifolium</name>
    <dbReference type="NCBI Taxonomy" id="118510"/>
    <lineage>
        <taxon>Eukaryota</taxon>
        <taxon>Viridiplantae</taxon>
        <taxon>Streptophyta</taxon>
        <taxon>Embryophyta</taxon>
        <taxon>Tracheophyta</taxon>
        <taxon>Spermatophyta</taxon>
        <taxon>Magnoliopsida</taxon>
        <taxon>eudicotyledons</taxon>
        <taxon>Gunneridae</taxon>
        <taxon>Pentapetalae</taxon>
        <taxon>asterids</taxon>
        <taxon>campanulids</taxon>
        <taxon>Asterales</taxon>
        <taxon>Asteraceae</taxon>
        <taxon>Asteroideae</taxon>
        <taxon>Anthemideae</taxon>
        <taxon>Anthemidinae</taxon>
        <taxon>Tanacetum</taxon>
    </lineage>
</organism>
<comment type="caution">
    <text evidence="1">The sequence shown here is derived from an EMBL/GenBank/DDBJ whole genome shotgun (WGS) entry which is preliminary data.</text>
</comment>
<proteinExistence type="predicted"/>